<feature type="domain" description="Amidase" evidence="1">
    <location>
        <begin position="41"/>
        <end position="416"/>
    </location>
</feature>
<name>A0A4R0GNV8_9ACTN</name>
<accession>A0A4R0GNV8</accession>
<sequence length="567" mass="57704">MGVVTPLPPTGGSPPIGEAVSTEAAPHVWITEFSRQEVTRLAAEAPDGPLTGVRFAVKDNLDVAGYPTTAGCPDLANRAAATSAVAVSRLVEAGAVPVGKTNMDQFATGLVGTRSPYGACHSVHNSQHVSGGSSSGSAVAVATGLVPLALGTDTAGSGRVPAAFNGVVGVKPTRGLVSTRGLLPACRSLDCVTTFTRSVAEGVAALDVLAWPDPEDPWSRPAPPTPPPGVAARMRTIAVPAGDLDLDPAHRVAWAAALHRLGRVATQVVPVDIGPFLAAAALLYGGPWVAERWAAFGAYLSGTGVDPTVRAVVTAGRDVTGPAVFTALDRLAALRRQTERIWLDVDALLLPVTPGHPTLAEVAADPVGVNSRLGTYTNFVNLLDLCAVAVPAGTRADGLPFGVQFVAPAFADRPLLDLAARWCGEDRPGGGADRPPAGTALVAVVGAHLTGMPLNPQLVGLGGRLHTRARTAAGYRLYRLPGPGVARPGLIFTGDGPDGGIAVEVWQLPHQAIGALLGTIPAPLGLGPIRLDDGSTVIGFLAAEHGIRGARDVSAAGGWRAALTTPV</sequence>
<feature type="domain" description="Allophanate hydrolase C-terminal" evidence="2">
    <location>
        <begin position="442"/>
        <end position="563"/>
    </location>
</feature>
<protein>
    <submittedName>
        <fullName evidence="3">Allophanate hydrolase</fullName>
        <ecNumber evidence="3">3.5.1.54</ecNumber>
    </submittedName>
</protein>
<dbReference type="EMBL" id="SJJR01000007">
    <property type="protein sequence ID" value="TCB97261.1"/>
    <property type="molecule type" value="Genomic_DNA"/>
</dbReference>
<dbReference type="PANTHER" id="PTHR11895:SF169">
    <property type="entry name" value="GLUTAMYL-TRNA(GLN) AMIDOTRANSFERASE"/>
    <property type="match status" value="1"/>
</dbReference>
<dbReference type="OrthoDB" id="182039at2"/>
<proteinExistence type="predicted"/>
<dbReference type="NCBIfam" id="TIGR02713">
    <property type="entry name" value="allophanate_hyd"/>
    <property type="match status" value="1"/>
</dbReference>
<dbReference type="Gene3D" id="1.20.58.1700">
    <property type="match status" value="1"/>
</dbReference>
<dbReference type="InterPro" id="IPR036928">
    <property type="entry name" value="AS_sf"/>
</dbReference>
<dbReference type="Gene3D" id="3.90.1300.10">
    <property type="entry name" value="Amidase signature (AS) domain"/>
    <property type="match status" value="1"/>
</dbReference>
<dbReference type="EC" id="3.5.1.54" evidence="3"/>
<dbReference type="InterPro" id="IPR023631">
    <property type="entry name" value="Amidase_dom"/>
</dbReference>
<reference evidence="3 4" key="1">
    <citation type="submission" date="2019-02" db="EMBL/GenBank/DDBJ databases">
        <title>Jishengella sp. nov., isolated from a root of Zingiber montanum.</title>
        <authorList>
            <person name="Kuncharoen N."/>
            <person name="Kudo T."/>
            <person name="Masahiro Y."/>
            <person name="Ohkuma M."/>
            <person name="Tanasupawat S."/>
        </authorList>
    </citation>
    <scope>NUCLEOTIDE SEQUENCE [LARGE SCALE GENOMIC DNA]</scope>
    <source>
        <strain evidence="3 4">PLAI 1-1</strain>
    </source>
</reference>
<keyword evidence="4" id="KW-1185">Reference proteome</keyword>
<dbReference type="SUPFAM" id="SSF75304">
    <property type="entry name" value="Amidase signature (AS) enzymes"/>
    <property type="match status" value="1"/>
</dbReference>
<evidence type="ECO:0000313" key="4">
    <source>
        <dbReference type="Proteomes" id="UP000292274"/>
    </source>
</evidence>
<dbReference type="PANTHER" id="PTHR11895">
    <property type="entry name" value="TRANSAMIDASE"/>
    <property type="match status" value="1"/>
</dbReference>
<dbReference type="AlphaFoldDB" id="A0A4R0GNV8"/>
<keyword evidence="3" id="KW-0378">Hydrolase</keyword>
<dbReference type="InterPro" id="IPR014085">
    <property type="entry name" value="Allophanate_hydrolase"/>
</dbReference>
<dbReference type="InterPro" id="IPR000120">
    <property type="entry name" value="Amidase"/>
</dbReference>
<evidence type="ECO:0000259" key="1">
    <source>
        <dbReference type="Pfam" id="PF01425"/>
    </source>
</evidence>
<evidence type="ECO:0000313" key="3">
    <source>
        <dbReference type="EMBL" id="TCB97261.1"/>
    </source>
</evidence>
<comment type="caution">
    <text evidence="3">The sequence shown here is derived from an EMBL/GenBank/DDBJ whole genome shotgun (WGS) entry which is preliminary data.</text>
</comment>
<gene>
    <name evidence="3" type="primary">atzF</name>
    <name evidence="3" type="ORF">E0H26_13415</name>
</gene>
<dbReference type="InterPro" id="IPR053844">
    <property type="entry name" value="AH_C"/>
</dbReference>
<dbReference type="Proteomes" id="UP000292274">
    <property type="component" value="Unassembled WGS sequence"/>
</dbReference>
<dbReference type="Gene3D" id="3.10.490.10">
    <property type="entry name" value="Gamma-glutamyl cyclotransferase-like"/>
    <property type="match status" value="1"/>
</dbReference>
<dbReference type="GO" id="GO:0004039">
    <property type="term" value="F:allophanate hydrolase activity"/>
    <property type="evidence" value="ECO:0007669"/>
    <property type="project" value="UniProtKB-EC"/>
</dbReference>
<organism evidence="3 4">
    <name type="scientific">Micromonospora zingiberis</name>
    <dbReference type="NCBI Taxonomy" id="2053011"/>
    <lineage>
        <taxon>Bacteria</taxon>
        <taxon>Bacillati</taxon>
        <taxon>Actinomycetota</taxon>
        <taxon>Actinomycetes</taxon>
        <taxon>Micromonosporales</taxon>
        <taxon>Micromonosporaceae</taxon>
        <taxon>Micromonospora</taxon>
    </lineage>
</organism>
<dbReference type="Pfam" id="PF01425">
    <property type="entry name" value="Amidase"/>
    <property type="match status" value="1"/>
</dbReference>
<dbReference type="NCBIfam" id="NF006043">
    <property type="entry name" value="PRK08186.1"/>
    <property type="match status" value="1"/>
</dbReference>
<evidence type="ECO:0000259" key="2">
    <source>
        <dbReference type="Pfam" id="PF21986"/>
    </source>
</evidence>
<dbReference type="Pfam" id="PF21986">
    <property type="entry name" value="AH_C"/>
    <property type="match status" value="1"/>
</dbReference>